<evidence type="ECO:0000313" key="2">
    <source>
        <dbReference type="Proteomes" id="UP000003327"/>
    </source>
</evidence>
<gene>
    <name evidence="1" type="ORF">HMPREF0973_00728</name>
</gene>
<dbReference type="Proteomes" id="UP000003327">
    <property type="component" value="Unassembled WGS sequence"/>
</dbReference>
<proteinExistence type="predicted"/>
<dbReference type="EMBL" id="ACVA01000016">
    <property type="protein sequence ID" value="EEX19283.1"/>
    <property type="molecule type" value="Genomic_DNA"/>
</dbReference>
<organism evidence="1 2">
    <name type="scientific">Prevotella veroralis F0319</name>
    <dbReference type="NCBI Taxonomy" id="649761"/>
    <lineage>
        <taxon>Bacteria</taxon>
        <taxon>Pseudomonadati</taxon>
        <taxon>Bacteroidota</taxon>
        <taxon>Bacteroidia</taxon>
        <taxon>Bacteroidales</taxon>
        <taxon>Prevotellaceae</taxon>
        <taxon>Prevotella</taxon>
    </lineage>
</organism>
<dbReference type="HOGENOM" id="CLU_3256043_0_0_10"/>
<name>C9MM98_9BACT</name>
<dbReference type="AlphaFoldDB" id="C9MM98"/>
<sequence length="42" mass="4882">MLMKHLYTPTMVNKILCIQQLNCLQKYAKVSIFATLLGRKLN</sequence>
<reference evidence="1 2" key="1">
    <citation type="submission" date="2009-09" db="EMBL/GenBank/DDBJ databases">
        <authorList>
            <person name="Weinstock G."/>
            <person name="Sodergren E."/>
            <person name="Clifton S."/>
            <person name="Fulton L."/>
            <person name="Fulton B."/>
            <person name="Courtney L."/>
            <person name="Fronick C."/>
            <person name="Harrison M."/>
            <person name="Strong C."/>
            <person name="Farmer C."/>
            <person name="Delahaunty K."/>
            <person name="Markovic C."/>
            <person name="Hall O."/>
            <person name="Minx P."/>
            <person name="Tomlinson C."/>
            <person name="Mitreva M."/>
            <person name="Nelson J."/>
            <person name="Hou S."/>
            <person name="Wollam A."/>
            <person name="Pepin K.H."/>
            <person name="Johnson M."/>
            <person name="Bhonagiri V."/>
            <person name="Nash W.E."/>
            <person name="Warren W."/>
            <person name="Chinwalla A."/>
            <person name="Mardis E.R."/>
            <person name="Wilson R.K."/>
        </authorList>
    </citation>
    <scope>NUCLEOTIDE SEQUENCE [LARGE SCALE GENOMIC DNA]</scope>
    <source>
        <strain evidence="1 2">F0319</strain>
    </source>
</reference>
<protein>
    <submittedName>
        <fullName evidence="1">Uncharacterized protein</fullName>
    </submittedName>
</protein>
<keyword evidence="2" id="KW-1185">Reference proteome</keyword>
<accession>C9MM98</accession>
<dbReference type="STRING" id="649761.HMPREF0973_00728"/>
<comment type="caution">
    <text evidence="1">The sequence shown here is derived from an EMBL/GenBank/DDBJ whole genome shotgun (WGS) entry which is preliminary data.</text>
</comment>
<evidence type="ECO:0000313" key="1">
    <source>
        <dbReference type="EMBL" id="EEX19283.1"/>
    </source>
</evidence>